<protein>
    <submittedName>
        <fullName evidence="1">Uncharacterized protein</fullName>
    </submittedName>
</protein>
<evidence type="ECO:0000313" key="1">
    <source>
        <dbReference type="EMBL" id="RUT34985.1"/>
    </source>
</evidence>
<organism evidence="1 2">
    <name type="scientific">Arsenicitalea aurantiaca</name>
    <dbReference type="NCBI Taxonomy" id="1783274"/>
    <lineage>
        <taxon>Bacteria</taxon>
        <taxon>Pseudomonadati</taxon>
        <taxon>Pseudomonadota</taxon>
        <taxon>Alphaproteobacteria</taxon>
        <taxon>Hyphomicrobiales</taxon>
        <taxon>Devosiaceae</taxon>
        <taxon>Arsenicitalea</taxon>
    </lineage>
</organism>
<comment type="caution">
    <text evidence="1">The sequence shown here is derived from an EMBL/GenBank/DDBJ whole genome shotgun (WGS) entry which is preliminary data.</text>
</comment>
<dbReference type="OrthoDB" id="283036at2"/>
<sequence length="177" mass="19723">MEQQRGQGLVAYLALQHGMKGGLGKKAAQKLMHILTSIGKIDTGFEFSFYTYGAFSRELASTIDILSNSDVIDVKYNAYDNSYSIKSTDNSAALIENLRHDIRSEADRVWNKFSGKTASELELLSTILFVHDEENIPITHPDMTTRVKLLKPKYSNSHISLAQGQLDEIVQVLAADQ</sequence>
<dbReference type="RefSeq" id="WP_127187105.1">
    <property type="nucleotide sequence ID" value="NZ_RZNJ01000001.1"/>
</dbReference>
<keyword evidence="2" id="KW-1185">Reference proteome</keyword>
<gene>
    <name evidence="1" type="ORF">EMQ25_03250</name>
</gene>
<accession>A0A433XLN2</accession>
<name>A0A433XLN2_9HYPH</name>
<proteinExistence type="predicted"/>
<reference evidence="1 2" key="1">
    <citation type="journal article" date="2016" name="Int. J. Syst. Evol. Microbiol.">
        <title>Arsenicitalea aurantiaca gen. nov., sp. nov., a new member of the family Hyphomicrobiaceae, isolated from high-arsenic sediment.</title>
        <authorList>
            <person name="Mu Y."/>
            <person name="Zhou L."/>
            <person name="Zeng X.C."/>
            <person name="Liu L."/>
            <person name="Pan Y."/>
            <person name="Chen X."/>
            <person name="Wang J."/>
            <person name="Li S."/>
            <person name="Li W.J."/>
            <person name="Wang Y."/>
        </authorList>
    </citation>
    <scope>NUCLEOTIDE SEQUENCE [LARGE SCALE GENOMIC DNA]</scope>
    <source>
        <strain evidence="1 2">42-50</strain>
    </source>
</reference>
<dbReference type="EMBL" id="RZNJ01000001">
    <property type="protein sequence ID" value="RUT34985.1"/>
    <property type="molecule type" value="Genomic_DNA"/>
</dbReference>
<evidence type="ECO:0000313" key="2">
    <source>
        <dbReference type="Proteomes" id="UP000281547"/>
    </source>
</evidence>
<dbReference type="Proteomes" id="UP000281547">
    <property type="component" value="Unassembled WGS sequence"/>
</dbReference>
<dbReference type="AlphaFoldDB" id="A0A433XLN2"/>